<evidence type="ECO:0000256" key="5">
    <source>
        <dbReference type="ARBA" id="ARBA00022806"/>
    </source>
</evidence>
<dbReference type="GO" id="GO:0005524">
    <property type="term" value="F:ATP binding"/>
    <property type="evidence" value="ECO:0007669"/>
    <property type="project" value="UniProtKB-UniRule"/>
</dbReference>
<evidence type="ECO:0000256" key="2">
    <source>
        <dbReference type="ARBA" id="ARBA00022741"/>
    </source>
</evidence>
<keyword evidence="4 10" id="KW-0378">Hydrolase</keyword>
<dbReference type="eggNOG" id="COG1330">
    <property type="taxonomic scope" value="Bacteria"/>
</dbReference>
<organism evidence="12 13">
    <name type="scientific">Protochlamydia amoebophila (strain UWE25)</name>
    <dbReference type="NCBI Taxonomy" id="264201"/>
    <lineage>
        <taxon>Bacteria</taxon>
        <taxon>Pseudomonadati</taxon>
        <taxon>Chlamydiota</taxon>
        <taxon>Chlamydiia</taxon>
        <taxon>Parachlamydiales</taxon>
        <taxon>Parachlamydiaceae</taxon>
        <taxon>Candidatus Protochlamydia</taxon>
    </lineage>
</organism>
<name>Q6MFB7_PARUW</name>
<dbReference type="Gene3D" id="3.40.50.300">
    <property type="entry name" value="P-loop containing nucleotide triphosphate hydrolases"/>
    <property type="match status" value="2"/>
</dbReference>
<keyword evidence="13" id="KW-1185">Reference proteome</keyword>
<evidence type="ECO:0000256" key="7">
    <source>
        <dbReference type="ARBA" id="ARBA00022840"/>
    </source>
</evidence>
<protein>
    <recommendedName>
        <fullName evidence="10">RecBCD enzyme subunit RecC</fullName>
    </recommendedName>
    <alternativeName>
        <fullName evidence="10">Exonuclease V subunit RecC</fullName>
        <shortName evidence="10">ExoV subunit RecC</shortName>
    </alternativeName>
    <alternativeName>
        <fullName evidence="10">Helicase/nuclease RecBCD subunit RecC</fullName>
    </alternativeName>
</protein>
<dbReference type="AlphaFoldDB" id="Q6MFB7"/>
<keyword evidence="2 10" id="KW-0547">Nucleotide-binding</keyword>
<dbReference type="GO" id="GO:0000724">
    <property type="term" value="P:double-strand break repair via homologous recombination"/>
    <property type="evidence" value="ECO:0007669"/>
    <property type="project" value="UniProtKB-UniRule"/>
</dbReference>
<dbReference type="STRING" id="264201.pc0008"/>
<proteinExistence type="inferred from homology"/>
<dbReference type="InterPro" id="IPR006697">
    <property type="entry name" value="RecC"/>
</dbReference>
<dbReference type="Pfam" id="PF17946">
    <property type="entry name" value="RecC_C"/>
    <property type="match status" value="1"/>
</dbReference>
<keyword evidence="5 10" id="KW-0347">Helicase</keyword>
<comment type="similarity">
    <text evidence="10">Belongs to the RecC family.</text>
</comment>
<dbReference type="HOGENOM" id="CLU_007513_0_1_0"/>
<dbReference type="EMBL" id="BX908798">
    <property type="protein sequence ID" value="CAF22732.1"/>
    <property type="molecule type" value="Genomic_DNA"/>
</dbReference>
<dbReference type="PANTHER" id="PTHR30591">
    <property type="entry name" value="RECBCD ENZYME SUBUNIT RECC"/>
    <property type="match status" value="1"/>
</dbReference>
<keyword evidence="6 10" id="KW-0269">Exonuclease</keyword>
<sequence length="1195" mass="139937">MFLLKFYVGFNKTVCKEGCKLLTLTVDTPKSEPFVSDLEVFFSNQLSILYEQLKNNLFGFKQTPFKKRLVIVYGPAMQTWLTLKMAQDPDLGIAAGIEFLYLNQAFETLIHYFQLKNEKIPSILELSLAIEKELLTVLQDYHRLSDEEQQDWLTLIYYLKLNSKQVGENLKLTRKMEKRLTGLSYHLAKIFQEYGKYAYSLVSKWEKSEHRGWQSRLWKSLFGGNQGWTYWTKAFQKTLKFFPECEVHFFSISFISKAEFQFLSKLANVAPIYYYLLSPCAVFWSDIRSDNETRYLQTYWQQKLGSKASQVLQLEELLRDRNPLLANFGKLGREMAYQIEESQATTHAGYILPSHVSELNDEIFFQEDLFLKESLQPLTLLHAIQADILMMRNPEGKPPFNFERKDDSIQLHIAPSIRREIQILYHNLLKLFEKDSTLQPNDIIVMAPQISDYVPYIQSVFGLEESQLDFQILDLGMQAQSEIVQGFFQLIRLSESRWEVSELLQLFGHRLFQRCHQLTQSDYYLIQEWIQQAGIRWGEDWLHRNELLQRHHCEKEMVDSSSVGTWNFGLTRLLLGLTTVVKSADSHSFDSIPCEGIDFSQAELMERWIRLLHSLRDDLSPLHDRSQMCMEEWSCYLSCLLDTYFKCEFEDSQSIADYEELKSQFKLLGDSAKTFKETKFSFQTIKFHLNNLLQQRGITYRESHLQTIRFCSMMPLRSIPAKVIAVLGMQEGAFPRAGYHTSLNLMVGQDNLDYNPNSTDYDRYLFLEALQSVTDVFIVSYQGYTYQDSKVLQPSLIIEEFFTYLDKYYLIQNKKISEQCVSKHPFDAFDVSYFKPNSILNNYSQFDYRIAEQYYQTHKTPSHRLLKQFILSNYSLEDILPSHTVIDLKTLNTLVRSPVKFYLNRGLDIYLEGYEDRIIKNQEELGLSALNKYQLKQFALKEPFEKVMQIADKEGKLPLGMFKTVATKRFKDEIDEVHQRLYKHGINPSELFQIEFCTSCSEPCQIQKDQWLLPALQLNYSDQYQISIIGKLPFVSKKGLVVLSQGSGFSDAWKAWPQFLLFNYATTFNIEAIERNLILSKSSEVKKAFFKDSIPYLKHLINYYALSMRNFSPLFPDWIPSLIEGDEQAIQNYMKQVFSNSFGAFLNQELRWVFNKDHLPCPKILIESWQEIGKQLAGDLIQLWYPPKKKKGEDA</sequence>
<dbReference type="GO" id="GO:0003677">
    <property type="term" value="F:DNA binding"/>
    <property type="evidence" value="ECO:0007669"/>
    <property type="project" value="UniProtKB-UniRule"/>
</dbReference>
<dbReference type="GO" id="GO:0003678">
    <property type="term" value="F:DNA helicase activity"/>
    <property type="evidence" value="ECO:0007669"/>
    <property type="project" value="UniProtKB-UniRule"/>
</dbReference>
<evidence type="ECO:0000256" key="10">
    <source>
        <dbReference type="HAMAP-Rule" id="MF_01486"/>
    </source>
</evidence>
<dbReference type="SUPFAM" id="SSF52980">
    <property type="entry name" value="Restriction endonuclease-like"/>
    <property type="match status" value="1"/>
</dbReference>
<comment type="function">
    <text evidence="10">A helicase/nuclease that prepares dsDNA breaks (DSB) for recombinational DNA repair. Binds to DSBs and unwinds DNA via a highly rapid and processive ATP-dependent bidirectional helicase activity. Unwinds dsDNA until it encounters a Chi (crossover hotspot instigator) sequence from the 3' direction. Cuts ssDNA a few nucleotides 3' to the Chi site. The properties and activities of the enzyme are changed at Chi. The Chi-altered holoenzyme produces a long 3'-ssDNA overhang and facilitates RecA-binding to the ssDNA for homologous DNA recombination and repair. Holoenzyme degrades any linearized DNA that is unable to undergo homologous recombination. In the holoenzyme this subunit recognizes the wild-type Chi sequence, and when added to isolated RecB increases its ATP-dependent helicase processivity.</text>
</comment>
<dbReference type="OrthoDB" id="9762834at2"/>
<dbReference type="Proteomes" id="UP000000529">
    <property type="component" value="Chromosome"/>
</dbReference>
<keyword evidence="7 10" id="KW-0067">ATP-binding</keyword>
<evidence type="ECO:0000256" key="3">
    <source>
        <dbReference type="ARBA" id="ARBA00022763"/>
    </source>
</evidence>
<comment type="miscellaneous">
    <text evidence="10">In the RecBCD complex, RecB has a slow 3'-5' helicase, an exonuclease activity and loads RecA onto ssDNA, RecD has a fast 5'-3' helicase activity, while RecC stimulates the ATPase and processivity of the RecB helicase and contributes to recognition of the Chi site.</text>
</comment>
<dbReference type="InterPro" id="IPR027417">
    <property type="entry name" value="P-loop_NTPase"/>
</dbReference>
<keyword evidence="9 10" id="KW-0234">DNA repair</keyword>
<reference evidence="12 13" key="1">
    <citation type="journal article" date="2004" name="Science">
        <title>Illuminating the evolutionary history of chlamydiae.</title>
        <authorList>
            <person name="Horn M."/>
            <person name="Collingro A."/>
            <person name="Schmitz-Esser S."/>
            <person name="Beier C.L."/>
            <person name="Purkhold U."/>
            <person name="Fartmann B."/>
            <person name="Brandt P."/>
            <person name="Nyakatura G.J."/>
            <person name="Droege M."/>
            <person name="Frishman D."/>
            <person name="Rattei T."/>
            <person name="Mewes H."/>
            <person name="Wagner M."/>
        </authorList>
    </citation>
    <scope>NUCLEOTIDE SEQUENCE [LARGE SCALE GENOMIC DNA]</scope>
    <source>
        <strain evidence="12 13">UWE25</strain>
    </source>
</reference>
<evidence type="ECO:0000256" key="6">
    <source>
        <dbReference type="ARBA" id="ARBA00022839"/>
    </source>
</evidence>
<dbReference type="PIRSF" id="PIRSF000980">
    <property type="entry name" value="RecC"/>
    <property type="match status" value="1"/>
</dbReference>
<comment type="subunit">
    <text evidence="10">Heterotrimer of RecB, RecC and RecD. All subunits contribute to DNA-binding.</text>
</comment>
<dbReference type="GO" id="GO:0008854">
    <property type="term" value="F:exodeoxyribonuclease V activity"/>
    <property type="evidence" value="ECO:0007669"/>
    <property type="project" value="InterPro"/>
</dbReference>
<evidence type="ECO:0000256" key="8">
    <source>
        <dbReference type="ARBA" id="ARBA00023125"/>
    </source>
</evidence>
<dbReference type="Gene3D" id="3.40.50.10930">
    <property type="match status" value="2"/>
</dbReference>
<keyword evidence="8 10" id="KW-0238">DNA-binding</keyword>
<keyword evidence="3 10" id="KW-0227">DNA damage</keyword>
<evidence type="ECO:0000313" key="13">
    <source>
        <dbReference type="Proteomes" id="UP000000529"/>
    </source>
</evidence>
<dbReference type="InterPro" id="IPR011335">
    <property type="entry name" value="Restrct_endonuc-II-like"/>
</dbReference>
<keyword evidence="1 10" id="KW-0540">Nuclease</keyword>
<evidence type="ECO:0000313" key="12">
    <source>
        <dbReference type="EMBL" id="CAF22732.1"/>
    </source>
</evidence>
<gene>
    <name evidence="10" type="primary">recC</name>
    <name evidence="12" type="ORF">PC_RS00035</name>
</gene>
<accession>Q6MFB7</accession>
<dbReference type="GO" id="GO:0009338">
    <property type="term" value="C:exodeoxyribonuclease V complex"/>
    <property type="evidence" value="ECO:0007669"/>
    <property type="project" value="InterPro"/>
</dbReference>
<feature type="domain" description="RecC C-terminal" evidence="11">
    <location>
        <begin position="885"/>
        <end position="1117"/>
    </location>
</feature>
<evidence type="ECO:0000256" key="1">
    <source>
        <dbReference type="ARBA" id="ARBA00022722"/>
    </source>
</evidence>
<dbReference type="InterPro" id="IPR041500">
    <property type="entry name" value="RecC_C"/>
</dbReference>
<dbReference type="HAMAP" id="MF_01486">
    <property type="entry name" value="RecC"/>
    <property type="match status" value="1"/>
</dbReference>
<evidence type="ECO:0000256" key="4">
    <source>
        <dbReference type="ARBA" id="ARBA00022801"/>
    </source>
</evidence>
<dbReference type="KEGG" id="pcu:PC_RS00035"/>
<evidence type="ECO:0000256" key="9">
    <source>
        <dbReference type="ARBA" id="ARBA00023204"/>
    </source>
</evidence>
<dbReference type="Pfam" id="PF04257">
    <property type="entry name" value="Exonuc_V_gamma"/>
    <property type="match status" value="1"/>
</dbReference>
<dbReference type="PANTHER" id="PTHR30591:SF1">
    <property type="entry name" value="RECBCD ENZYME SUBUNIT RECC"/>
    <property type="match status" value="1"/>
</dbReference>
<evidence type="ECO:0000259" key="11">
    <source>
        <dbReference type="Pfam" id="PF17946"/>
    </source>
</evidence>
<dbReference type="SUPFAM" id="SSF52540">
    <property type="entry name" value="P-loop containing nucleoside triphosphate hydrolases"/>
    <property type="match status" value="2"/>
</dbReference>